<keyword evidence="11" id="KW-0472">Membrane</keyword>
<keyword evidence="5" id="KW-0812">Transmembrane</keyword>
<dbReference type="EMBL" id="JAEFBK010000011">
    <property type="protein sequence ID" value="KAG7551855.1"/>
    <property type="molecule type" value="Genomic_DNA"/>
</dbReference>
<evidence type="ECO:0000256" key="9">
    <source>
        <dbReference type="ARBA" id="ARBA00023004"/>
    </source>
</evidence>
<reference evidence="13 14" key="1">
    <citation type="submission" date="2020-12" db="EMBL/GenBank/DDBJ databases">
        <title>Concerted genomic and epigenomic changes stabilize Arabidopsis allopolyploids.</title>
        <authorList>
            <person name="Chen Z."/>
        </authorList>
    </citation>
    <scope>NUCLEOTIDE SEQUENCE [LARGE SCALE GENOMIC DNA]</scope>
    <source>
        <strain evidence="13">Allo738</strain>
        <tissue evidence="13">Leaf</tissue>
    </source>
</reference>
<comment type="similarity">
    <text evidence="3">Belongs to the cytochrome P450 family.</text>
</comment>
<dbReference type="Pfam" id="PF00067">
    <property type="entry name" value="p450"/>
    <property type="match status" value="1"/>
</dbReference>
<keyword evidence="6" id="KW-0479">Metal-binding</keyword>
<evidence type="ECO:0000313" key="13">
    <source>
        <dbReference type="EMBL" id="KAG7551855.1"/>
    </source>
</evidence>
<dbReference type="InterPro" id="IPR057670">
    <property type="entry name" value="SH3_retrovirus"/>
</dbReference>
<dbReference type="FunFam" id="1.10.630.10:FF:000043">
    <property type="entry name" value="Cytochrome P450 99A2"/>
    <property type="match status" value="1"/>
</dbReference>
<protein>
    <submittedName>
        <fullName evidence="13">Integrase catalytic core</fullName>
    </submittedName>
</protein>
<dbReference type="Proteomes" id="UP000694240">
    <property type="component" value="Chromosome 11"/>
</dbReference>
<keyword evidence="14" id="KW-1185">Reference proteome</keyword>
<dbReference type="PANTHER" id="PTHR47956">
    <property type="entry name" value="CYTOCHROME P450 71B11-RELATED"/>
    <property type="match status" value="1"/>
</dbReference>
<keyword evidence="9" id="KW-0408">Iron</keyword>
<dbReference type="GO" id="GO:0005506">
    <property type="term" value="F:iron ion binding"/>
    <property type="evidence" value="ECO:0007669"/>
    <property type="project" value="InterPro"/>
</dbReference>
<dbReference type="PROSITE" id="PS50994">
    <property type="entry name" value="INTEGRASE"/>
    <property type="match status" value="1"/>
</dbReference>
<dbReference type="GO" id="GO:0020037">
    <property type="term" value="F:heme binding"/>
    <property type="evidence" value="ECO:0007669"/>
    <property type="project" value="InterPro"/>
</dbReference>
<evidence type="ECO:0000313" key="14">
    <source>
        <dbReference type="Proteomes" id="UP000694240"/>
    </source>
</evidence>
<dbReference type="InterPro" id="IPR050193">
    <property type="entry name" value="Cytochrome_P450_71"/>
</dbReference>
<feature type="domain" description="Integrase catalytic" evidence="12">
    <location>
        <begin position="156"/>
        <end position="337"/>
    </location>
</feature>
<evidence type="ECO:0000259" key="12">
    <source>
        <dbReference type="PROSITE" id="PS50994"/>
    </source>
</evidence>
<evidence type="ECO:0000256" key="5">
    <source>
        <dbReference type="ARBA" id="ARBA00022692"/>
    </source>
</evidence>
<dbReference type="InterPro" id="IPR001584">
    <property type="entry name" value="Integrase_cat-core"/>
</dbReference>
<evidence type="ECO:0000256" key="2">
    <source>
        <dbReference type="ARBA" id="ARBA00004167"/>
    </source>
</evidence>
<accession>A0A8T1YZ74</accession>
<evidence type="ECO:0000256" key="4">
    <source>
        <dbReference type="ARBA" id="ARBA00022617"/>
    </source>
</evidence>
<keyword evidence="8" id="KW-0560">Oxidoreductase</keyword>
<organism evidence="13 14">
    <name type="scientific">Arabidopsis thaliana x Arabidopsis arenosa</name>
    <dbReference type="NCBI Taxonomy" id="1240361"/>
    <lineage>
        <taxon>Eukaryota</taxon>
        <taxon>Viridiplantae</taxon>
        <taxon>Streptophyta</taxon>
        <taxon>Embryophyta</taxon>
        <taxon>Tracheophyta</taxon>
        <taxon>Spermatophyta</taxon>
        <taxon>Magnoliopsida</taxon>
        <taxon>eudicotyledons</taxon>
        <taxon>Gunneridae</taxon>
        <taxon>Pentapetalae</taxon>
        <taxon>rosids</taxon>
        <taxon>malvids</taxon>
        <taxon>Brassicales</taxon>
        <taxon>Brassicaceae</taxon>
        <taxon>Camelineae</taxon>
        <taxon>Arabidopsis</taxon>
    </lineage>
</organism>
<dbReference type="GO" id="GO:0016705">
    <property type="term" value="F:oxidoreductase activity, acting on paired donors, with incorporation or reduction of molecular oxygen"/>
    <property type="evidence" value="ECO:0007669"/>
    <property type="project" value="InterPro"/>
</dbReference>
<dbReference type="InterPro" id="IPR013103">
    <property type="entry name" value="RVT_2"/>
</dbReference>
<dbReference type="GO" id="GO:0004497">
    <property type="term" value="F:monooxygenase activity"/>
    <property type="evidence" value="ECO:0007669"/>
    <property type="project" value="UniProtKB-KW"/>
</dbReference>
<evidence type="ECO:0000256" key="11">
    <source>
        <dbReference type="ARBA" id="ARBA00023136"/>
    </source>
</evidence>
<keyword evidence="7" id="KW-1133">Transmembrane helix</keyword>
<evidence type="ECO:0000256" key="7">
    <source>
        <dbReference type="ARBA" id="ARBA00022989"/>
    </source>
</evidence>
<comment type="caution">
    <text evidence="13">The sequence shown here is derived from an EMBL/GenBank/DDBJ whole genome shotgun (WGS) entry which is preliminary data.</text>
</comment>
<gene>
    <name evidence="13" type="ORF">ISN45_Aa06g024850</name>
</gene>
<evidence type="ECO:0000256" key="1">
    <source>
        <dbReference type="ARBA" id="ARBA00001971"/>
    </source>
</evidence>
<name>A0A8T1YZ74_9BRAS</name>
<dbReference type="CDD" id="cd11072">
    <property type="entry name" value="CYP71-like"/>
    <property type="match status" value="1"/>
</dbReference>
<dbReference type="InterPro" id="IPR017972">
    <property type="entry name" value="Cyt_P450_CS"/>
</dbReference>
<evidence type="ECO:0000256" key="10">
    <source>
        <dbReference type="ARBA" id="ARBA00023033"/>
    </source>
</evidence>
<sequence>MGNRMKARIEGIGTYRLILDTGCHVDLEGCLYVPECSRNLVSVSRLDNLGFVFKIGHGVFSLYRNDYLYGSGTLFDSLYRFNLDAKFSESLFNIESQGIKRSASNESSAFLWHQRLGHISKERIMRLVKNDILPQLDFSDLNVCIDCIKGKQTKHIVKKPATRSTQLLELIHTDICGPFDAPSWSGEKYFITFIDDYSRYGFTYLLHEKSKSVNILEVFIDEVERQLDRKVKVVRSDRGGEFYGKFTESGQCPGPFAKLLESRGICAQYTMPGTPQQNGVAERRNRTLMDMVRSMLSNSSLPLSLWIYALKTATYVLNRVPSKAVPKTPFELWTGRKPSLRHLRVWGCPAEVKSYNPHEKKLDSRTVSGFFIGYPEKSKGYTFYCPNHSTRIVETGNARFIENGQTSGSGESRKVDIQEIQVEVSSPDVPSKVVVPIVSVQSNDTIEQHDDVPIPLDEGTINEPVTIQEENNSVPQEPLRRSGRERRSAISNDYVVYAIESECDISLDEDPITFRKAMESDYSEKWSIAAKEEIKSMGDNDVWDLVELPNGFKTVGSKWVFKTKRDSKGNIERYKARLVAKGFTQKDGIDYKETFSPVSKKDSLRIVLGLVAHYDLELHQMDVKTAFLNGELEEEVYMDQPEGFVATGNEHLVCKLKKSIYGLKQASRQWYLKFNDTITSYGFVEVIVDRCIYIKVSGSKFVILVLYVDDILLAANDMGMLHDIKKYLSKNFEMKDMGEASYVIGIEIIRDRSQGLLSLSQKGYIKKILERYRMDECSAGKAPIQKGDKFSKMQCPRNELERKEMERIPYASVVGSLNYVQTCTRPDISFAVGMLGRYQSNPGMDHWKAAKKVLRYLQGTKELMLTYRRSDNLEVIGYSDSDYAGCVDSRKSTFGYLFLLAGGAVSWKSGKQSVIATSTMEAEFVACFEATIHALWLRNFISGLRIVDSIEKPLRIYCDNSAAVFFSKNDKYSKGAKHMELKYLSVKEEVQKRRVSFEHIRTDMMVADPLTKGLPPKAFTYNLKDIGFSPYSKYWREVRKMTVVELYTAKRVKSFQHTRKEEVASLVDFFKQAASLEKPVNLNNKLMKLSGSVICRVAFGINLKGSKLENTYEEVIQGTIEVVGSFAAADYFPVIGRIIDRITGLHSKCEKNFKAMDAFFDESIKHHLEDENIKDDIIDLLLKMERGEIGLGEFQLTRDHTKGILANILNAGIDTSAQVMTWVMTHLIKNPRILKKAQAEVREVIKNKDDITEEDIERLEYLKMVIKETLRINPLAPLLIPREASKDIEIGGYDIPKKTWIYVNIWALQRNPNVWKDPKAFIPERFMDSEIDYKGLNFELLPFGSGRRMCPGMGMGMALVHLTLINLLYRFDWKLPEGMKAEDVDLEESYGLVCPKKVPLQLIPVLTQWT</sequence>
<dbReference type="PROSITE" id="PS00086">
    <property type="entry name" value="CYTOCHROME_P450"/>
    <property type="match status" value="1"/>
</dbReference>
<evidence type="ECO:0000256" key="6">
    <source>
        <dbReference type="ARBA" id="ARBA00022723"/>
    </source>
</evidence>
<dbReference type="Pfam" id="PF07727">
    <property type="entry name" value="RVT_2"/>
    <property type="match status" value="1"/>
</dbReference>
<dbReference type="Pfam" id="PF00665">
    <property type="entry name" value="rve"/>
    <property type="match status" value="1"/>
</dbReference>
<dbReference type="CDD" id="cd09272">
    <property type="entry name" value="RNase_HI_RT_Ty1"/>
    <property type="match status" value="1"/>
</dbReference>
<evidence type="ECO:0000256" key="3">
    <source>
        <dbReference type="ARBA" id="ARBA00010617"/>
    </source>
</evidence>
<dbReference type="Pfam" id="PF25597">
    <property type="entry name" value="SH3_retrovirus"/>
    <property type="match status" value="1"/>
</dbReference>
<comment type="cofactor">
    <cofactor evidence="1">
        <name>heme</name>
        <dbReference type="ChEBI" id="CHEBI:30413"/>
    </cofactor>
</comment>
<evidence type="ECO:0000256" key="8">
    <source>
        <dbReference type="ARBA" id="ARBA00023002"/>
    </source>
</evidence>
<keyword evidence="10" id="KW-0503">Monooxygenase</keyword>
<dbReference type="InterPro" id="IPR001128">
    <property type="entry name" value="Cyt_P450"/>
</dbReference>
<dbReference type="InterPro" id="IPR025724">
    <property type="entry name" value="GAG-pre-integrase_dom"/>
</dbReference>
<dbReference type="InterPro" id="IPR054722">
    <property type="entry name" value="PolX-like_BBD"/>
</dbReference>
<comment type="subcellular location">
    <subcellularLocation>
        <location evidence="2">Membrane</location>
        <topology evidence="2">Single-pass membrane protein</topology>
    </subcellularLocation>
</comment>
<dbReference type="GO" id="GO:0016020">
    <property type="term" value="C:membrane"/>
    <property type="evidence" value="ECO:0007669"/>
    <property type="project" value="UniProtKB-SubCell"/>
</dbReference>
<proteinExistence type="inferred from homology"/>
<keyword evidence="4" id="KW-0349">Heme</keyword>
<dbReference type="Pfam" id="PF22936">
    <property type="entry name" value="Pol_BBD"/>
    <property type="match status" value="1"/>
</dbReference>
<dbReference type="PANTHER" id="PTHR47956:SF137">
    <property type="entry name" value="CYTOCHROME P450 71B11-RELATED"/>
    <property type="match status" value="1"/>
</dbReference>
<dbReference type="Pfam" id="PF13976">
    <property type="entry name" value="gag_pre-integrs"/>
    <property type="match status" value="1"/>
</dbReference>
<dbReference type="GO" id="GO:0015074">
    <property type="term" value="P:DNA integration"/>
    <property type="evidence" value="ECO:0007669"/>
    <property type="project" value="InterPro"/>
</dbReference>